<evidence type="ECO:0000256" key="4">
    <source>
        <dbReference type="SAM" id="Phobius"/>
    </source>
</evidence>
<comment type="pathway">
    <text evidence="1">Lipid metabolism.</text>
</comment>
<gene>
    <name evidence="6" type="ORF">FLL46_10835</name>
</gene>
<proteinExistence type="predicted"/>
<dbReference type="Proteomes" id="UP000315439">
    <property type="component" value="Unassembled WGS sequence"/>
</dbReference>
<keyword evidence="4" id="KW-0812">Transmembrane</keyword>
<dbReference type="PANTHER" id="PTHR10434">
    <property type="entry name" value="1-ACYL-SN-GLYCEROL-3-PHOSPHATE ACYLTRANSFERASE"/>
    <property type="match status" value="1"/>
</dbReference>
<protein>
    <submittedName>
        <fullName evidence="6">1-acyl-sn-glycerol-3-phosphate acyltransferase</fullName>
    </submittedName>
</protein>
<dbReference type="InterPro" id="IPR002123">
    <property type="entry name" value="Plipid/glycerol_acylTrfase"/>
</dbReference>
<keyword evidence="3 6" id="KW-0012">Acyltransferase</keyword>
<keyword evidence="4" id="KW-1133">Transmembrane helix</keyword>
<feature type="domain" description="Phospholipid/glycerol acyltransferase" evidence="5">
    <location>
        <begin position="88"/>
        <end position="197"/>
    </location>
</feature>
<dbReference type="RefSeq" id="WP_142893527.1">
    <property type="nucleotide sequence ID" value="NZ_ML660163.1"/>
</dbReference>
<dbReference type="Pfam" id="PF01553">
    <property type="entry name" value="Acyltransferase"/>
    <property type="match status" value="1"/>
</dbReference>
<comment type="caution">
    <text evidence="6">The sequence shown here is derived from an EMBL/GenBank/DDBJ whole genome shotgun (WGS) entry which is preliminary data.</text>
</comment>
<accession>A0A545UEG3</accession>
<feature type="transmembrane region" description="Helical" evidence="4">
    <location>
        <begin position="57"/>
        <end position="75"/>
    </location>
</feature>
<dbReference type="SUPFAM" id="SSF69593">
    <property type="entry name" value="Glycerol-3-phosphate (1)-acyltransferase"/>
    <property type="match status" value="1"/>
</dbReference>
<evidence type="ECO:0000256" key="3">
    <source>
        <dbReference type="ARBA" id="ARBA00023315"/>
    </source>
</evidence>
<reference evidence="6 7" key="1">
    <citation type="submission" date="2019-07" db="EMBL/GenBank/DDBJ databases">
        <title>Draft genome for Aliikangiella sp. M105.</title>
        <authorList>
            <person name="Wang G."/>
        </authorList>
    </citation>
    <scope>NUCLEOTIDE SEQUENCE [LARGE SCALE GENOMIC DNA]</scope>
    <source>
        <strain evidence="6 7">M105</strain>
    </source>
</reference>
<dbReference type="GO" id="GO:0003841">
    <property type="term" value="F:1-acylglycerol-3-phosphate O-acyltransferase activity"/>
    <property type="evidence" value="ECO:0007669"/>
    <property type="project" value="TreeGrafter"/>
</dbReference>
<dbReference type="OrthoDB" id="9812274at2"/>
<keyword evidence="2 6" id="KW-0808">Transferase</keyword>
<evidence type="ECO:0000313" key="7">
    <source>
        <dbReference type="Proteomes" id="UP000315439"/>
    </source>
</evidence>
<dbReference type="EMBL" id="VIKS01000006">
    <property type="protein sequence ID" value="TQV87866.1"/>
    <property type="molecule type" value="Genomic_DNA"/>
</dbReference>
<dbReference type="PANTHER" id="PTHR10434:SF66">
    <property type="entry name" value="PHOSPHOLIPID_GLYCEROL ACYLTRANSFERASE DOMAIN-CONTAINING PROTEIN"/>
    <property type="match status" value="1"/>
</dbReference>
<feature type="transmembrane region" description="Helical" evidence="4">
    <location>
        <begin position="12"/>
        <end position="36"/>
    </location>
</feature>
<dbReference type="CDD" id="cd07989">
    <property type="entry name" value="LPLAT_AGPAT-like"/>
    <property type="match status" value="1"/>
</dbReference>
<evidence type="ECO:0000313" key="6">
    <source>
        <dbReference type="EMBL" id="TQV87866.1"/>
    </source>
</evidence>
<dbReference type="GO" id="GO:0006654">
    <property type="term" value="P:phosphatidic acid biosynthetic process"/>
    <property type="evidence" value="ECO:0007669"/>
    <property type="project" value="TreeGrafter"/>
</dbReference>
<dbReference type="AlphaFoldDB" id="A0A545UEG3"/>
<keyword evidence="7" id="KW-1185">Reference proteome</keyword>
<evidence type="ECO:0000259" key="5">
    <source>
        <dbReference type="SMART" id="SM00563"/>
    </source>
</evidence>
<evidence type="ECO:0000256" key="2">
    <source>
        <dbReference type="ARBA" id="ARBA00022679"/>
    </source>
</evidence>
<dbReference type="SMART" id="SM00563">
    <property type="entry name" value="PlsC"/>
    <property type="match status" value="1"/>
</dbReference>
<sequence>MFSSINYVWRLIATAFSFFAFGVGGLLLTLVVFPSLNIFCKNKQKRTKLARHIIHKSFRFFITMMSNFGMFHFDIEKAEQELTKFHGKLIIANHPSLIDVVVLIAILPQADCIVKKGLWDNFFLKGVVKAAGYIKNTEDPERLFSACSKSLQSGYSLIIFPEGTRTKPTQPLKFQRGASNIAIRCSVDLVPVVIHCHPSTLTKNEPWYSIPYKKADFSVRVGKPVEVDNFVSSEQSLSVSARRMTSFIQDYFVEENKNYA</sequence>
<organism evidence="6 7">
    <name type="scientific">Aliikangiella coralliicola</name>
    <dbReference type="NCBI Taxonomy" id="2592383"/>
    <lineage>
        <taxon>Bacteria</taxon>
        <taxon>Pseudomonadati</taxon>
        <taxon>Pseudomonadota</taxon>
        <taxon>Gammaproteobacteria</taxon>
        <taxon>Oceanospirillales</taxon>
        <taxon>Pleioneaceae</taxon>
        <taxon>Aliikangiella</taxon>
    </lineage>
</organism>
<name>A0A545UEG3_9GAMM</name>
<evidence type="ECO:0000256" key="1">
    <source>
        <dbReference type="ARBA" id="ARBA00005189"/>
    </source>
</evidence>
<keyword evidence="4" id="KW-0472">Membrane</keyword>